<organism evidence="1 2">
    <name type="scientific">Pedobacter africanus</name>
    <dbReference type="NCBI Taxonomy" id="151894"/>
    <lineage>
        <taxon>Bacteria</taxon>
        <taxon>Pseudomonadati</taxon>
        <taxon>Bacteroidota</taxon>
        <taxon>Sphingobacteriia</taxon>
        <taxon>Sphingobacteriales</taxon>
        <taxon>Sphingobacteriaceae</taxon>
        <taxon>Pedobacter</taxon>
    </lineage>
</organism>
<dbReference type="EMBL" id="JAVDTF010000001">
    <property type="protein sequence ID" value="MDR6781999.1"/>
    <property type="molecule type" value="Genomic_DNA"/>
</dbReference>
<evidence type="ECO:0000313" key="2">
    <source>
        <dbReference type="Proteomes" id="UP001246858"/>
    </source>
</evidence>
<proteinExistence type="predicted"/>
<reference evidence="1" key="1">
    <citation type="submission" date="2023-07" db="EMBL/GenBank/DDBJ databases">
        <title>Sorghum-associated microbial communities from plants grown in Nebraska, USA.</title>
        <authorList>
            <person name="Schachtman D."/>
        </authorList>
    </citation>
    <scope>NUCLEOTIDE SEQUENCE</scope>
    <source>
        <strain evidence="1">2697</strain>
    </source>
</reference>
<gene>
    <name evidence="1" type="ORF">J2X78_000551</name>
</gene>
<protein>
    <submittedName>
        <fullName evidence="1">Uncharacterized protein</fullName>
    </submittedName>
</protein>
<keyword evidence="2" id="KW-1185">Reference proteome</keyword>
<name>A0ACC6KRV9_9SPHI</name>
<accession>A0ACC6KRV9</accession>
<dbReference type="Proteomes" id="UP001246858">
    <property type="component" value="Unassembled WGS sequence"/>
</dbReference>
<evidence type="ECO:0000313" key="1">
    <source>
        <dbReference type="EMBL" id="MDR6781999.1"/>
    </source>
</evidence>
<comment type="caution">
    <text evidence="1">The sequence shown here is derived from an EMBL/GenBank/DDBJ whole genome shotgun (WGS) entry which is preliminary data.</text>
</comment>
<sequence>MKNTLTRIWKGKQSLEVFSLENHQSQLIGGGIVYGLTNGPATAMKYQVVLDKCWKVKAVKITLLTKPYTLLVLSVDNYNRWFDQYNRHLPDLDGCVDIDISATPFTNTLPIRRLKLQVDETQQLKVVYIKVPELTVLPLIQYYTRISERRYRYENVHTNFRSELFVDQEGLMVTYPGLFECVYAL</sequence>